<dbReference type="InParanoid" id="A0A6P7J186"/>
<proteinExistence type="predicted"/>
<accession>A0A6P7J186</accession>
<feature type="compositionally biased region" description="Polar residues" evidence="1">
    <location>
        <begin position="186"/>
        <end position="204"/>
    </location>
</feature>
<sequence length="579" mass="62792">MLGPLLKQDQPTTHPTQPLVTQMQPPILPPPPHPNFQSMRLPVTMTSTVLGAAFQHLYNESLRPTSALTHLQHEDSDEMLSVSQGANVHVVSPVSQKSSSKLPVGGLLGFLKLDLYTPTTTQSHTAAPQAPQSQPPITLFHSSFRNTLSAVSQTPHTHPQQSFTLSFLPKFHLELSTLQLHLPSMKPSQPSTAISQTQSESSPTQRPPLSFSTFQPPPTLEPEVIQQNATPQGPPVQSVKSANDTELTNWLKRNTSQSPMTSNDPRVTQQSPSWLPMLEKHDIPIVVGVGVSLAFIFITVTFYSVVQKNEPAPTSRAGQSSSISTQRKLGVPIRHTERRAAGRTYENRAFEDDDSVAVIEQSPNTSDTRARPPGPSLVTVQMEPTFEELQEVNTTPTVDNHSVTVETYPEPIVDTKIDPCLEDEKGCSLSQPSIQLQCAEDWTSNRGDNHSPCHDALPPPSSLPSCSPSPSPPSRREEGLHSSLTLHSAEPCVAPIHHSLSISHGSPPLLLSHHVSLGLTTVAVDVHFYPTATASMAASTSTHIHSVSNATSVTAPLFSPPLVNSQDSNQSTARYHQSK</sequence>
<dbReference type="GeneID" id="114441633"/>
<feature type="region of interest" description="Disordered" evidence="1">
    <location>
        <begin position="183"/>
        <end position="242"/>
    </location>
</feature>
<feature type="region of interest" description="Disordered" evidence="1">
    <location>
        <begin position="446"/>
        <end position="482"/>
    </location>
</feature>
<evidence type="ECO:0000256" key="1">
    <source>
        <dbReference type="SAM" id="MobiDB-lite"/>
    </source>
</evidence>
<name>A0A6P7J186_9TELE</name>
<feature type="region of interest" description="Disordered" evidence="1">
    <location>
        <begin position="311"/>
        <end position="330"/>
    </location>
</feature>
<keyword evidence="2" id="KW-0472">Membrane</keyword>
<keyword evidence="2" id="KW-1133">Transmembrane helix</keyword>
<dbReference type="Proteomes" id="UP000515145">
    <property type="component" value="Chromosome 9"/>
</dbReference>
<keyword evidence="3" id="KW-1185">Reference proteome</keyword>
<feature type="transmembrane region" description="Helical" evidence="2">
    <location>
        <begin position="283"/>
        <end position="306"/>
    </location>
</feature>
<feature type="region of interest" description="Disordered" evidence="1">
    <location>
        <begin position="1"/>
        <end position="22"/>
    </location>
</feature>
<gene>
    <name evidence="4" type="primary">LOC114441633</name>
</gene>
<evidence type="ECO:0000313" key="3">
    <source>
        <dbReference type="Proteomes" id="UP000515145"/>
    </source>
</evidence>
<feature type="compositionally biased region" description="Polar residues" evidence="1">
    <location>
        <begin position="9"/>
        <end position="22"/>
    </location>
</feature>
<protein>
    <submittedName>
        <fullName evidence="4">Uncharacterized protein LOC114441633</fullName>
    </submittedName>
</protein>
<dbReference type="OrthoDB" id="9448246at2759"/>
<feature type="compositionally biased region" description="Polar residues" evidence="1">
    <location>
        <begin position="562"/>
        <end position="579"/>
    </location>
</feature>
<feature type="compositionally biased region" description="Polar residues" evidence="1">
    <location>
        <begin position="316"/>
        <end position="327"/>
    </location>
</feature>
<dbReference type="AlphaFoldDB" id="A0A6P7J186"/>
<organism evidence="3 4">
    <name type="scientific">Parambassis ranga</name>
    <name type="common">Indian glassy fish</name>
    <dbReference type="NCBI Taxonomy" id="210632"/>
    <lineage>
        <taxon>Eukaryota</taxon>
        <taxon>Metazoa</taxon>
        <taxon>Chordata</taxon>
        <taxon>Craniata</taxon>
        <taxon>Vertebrata</taxon>
        <taxon>Euteleostomi</taxon>
        <taxon>Actinopterygii</taxon>
        <taxon>Neopterygii</taxon>
        <taxon>Teleostei</taxon>
        <taxon>Neoteleostei</taxon>
        <taxon>Acanthomorphata</taxon>
        <taxon>Ovalentaria</taxon>
        <taxon>Ambassidae</taxon>
        <taxon>Parambassis</taxon>
    </lineage>
</organism>
<keyword evidence="2" id="KW-0812">Transmembrane</keyword>
<dbReference type="RefSeq" id="XP_028270444.1">
    <property type="nucleotide sequence ID" value="XM_028414643.1"/>
</dbReference>
<feature type="compositionally biased region" description="Pro residues" evidence="1">
    <location>
        <begin position="457"/>
        <end position="473"/>
    </location>
</feature>
<evidence type="ECO:0000256" key="2">
    <source>
        <dbReference type="SAM" id="Phobius"/>
    </source>
</evidence>
<evidence type="ECO:0000313" key="4">
    <source>
        <dbReference type="RefSeq" id="XP_028270444.1"/>
    </source>
</evidence>
<feature type="region of interest" description="Disordered" evidence="1">
    <location>
        <begin position="559"/>
        <end position="579"/>
    </location>
</feature>
<reference evidence="4" key="1">
    <citation type="submission" date="2025-08" db="UniProtKB">
        <authorList>
            <consortium name="RefSeq"/>
        </authorList>
    </citation>
    <scope>IDENTIFICATION</scope>
</reference>